<feature type="transmembrane region" description="Helical" evidence="7">
    <location>
        <begin position="310"/>
        <end position="328"/>
    </location>
</feature>
<evidence type="ECO:0000259" key="8">
    <source>
        <dbReference type="PROSITE" id="PS50850"/>
    </source>
</evidence>
<dbReference type="InterPro" id="IPR011701">
    <property type="entry name" value="MFS"/>
</dbReference>
<dbReference type="SUPFAM" id="SSF103473">
    <property type="entry name" value="MFS general substrate transporter"/>
    <property type="match status" value="1"/>
</dbReference>
<evidence type="ECO:0000256" key="2">
    <source>
        <dbReference type="ARBA" id="ARBA00022448"/>
    </source>
</evidence>
<keyword evidence="4 7" id="KW-0812">Transmembrane</keyword>
<sequence length="455" mass="50789">MCFNCKYHKIDNKRSQAGDHMVNIISSFKDLRTKFDRQVWLLFAGMIINVLGTSLVMPFLSIYMYEKMNISMTEIGIAFFIATVMGAISAYIGGALCDRYGRKRLFMIGLIFQILAYLLISVSIDFKVSYIGMVMVLTVAFFIDGLYRSVPEVMVADVVPPGDRVEAYGLLRIGANLGWVIGPMLGGALALFAMSYSSMFYVTAFTTFVYLLLVVFMLRDTKPSSSDSRLSFSDVKRIVRDTPFLLFCIISLLIVIPYSQMYSLLSVYSSAYIGMTEFEIGLFFSLSGIMVATMQYPLSLVVKRYRMTMALALCCVVFALGFGILALAKINLLVYFSVAIITVAEMIWSPASATLQANMSPEDRRGRYFGFSGLVFTMGFAIGPLFGGVLKDSFEYNTQYMWLAISGIFIVGLLLFMGLNRYIPKDKNVAMVAVKDEEAVIKEKGIPQIEVPKAE</sequence>
<dbReference type="GO" id="GO:0005886">
    <property type="term" value="C:plasma membrane"/>
    <property type="evidence" value="ECO:0007669"/>
    <property type="project" value="UniProtKB-SubCell"/>
</dbReference>
<dbReference type="InterPro" id="IPR050171">
    <property type="entry name" value="MFS_Transporters"/>
</dbReference>
<evidence type="ECO:0000256" key="5">
    <source>
        <dbReference type="ARBA" id="ARBA00022989"/>
    </source>
</evidence>
<feature type="transmembrane region" description="Helical" evidence="7">
    <location>
        <begin position="238"/>
        <end position="258"/>
    </location>
</feature>
<dbReference type="PANTHER" id="PTHR23517">
    <property type="entry name" value="RESISTANCE PROTEIN MDTM, PUTATIVE-RELATED-RELATED"/>
    <property type="match status" value="1"/>
</dbReference>
<dbReference type="CDD" id="cd17329">
    <property type="entry name" value="MFS_MdtH_MDR_like"/>
    <property type="match status" value="1"/>
</dbReference>
<dbReference type="InterPro" id="IPR036259">
    <property type="entry name" value="MFS_trans_sf"/>
</dbReference>
<feature type="transmembrane region" description="Helical" evidence="7">
    <location>
        <begin position="199"/>
        <end position="218"/>
    </location>
</feature>
<accession>A0AAP2RE83</accession>
<feature type="transmembrane region" description="Helical" evidence="7">
    <location>
        <begin position="278"/>
        <end position="298"/>
    </location>
</feature>
<organism evidence="9 10">
    <name type="scientific">Methanooceanicella nereidis</name>
    <dbReference type="NCBI Taxonomy" id="2052831"/>
    <lineage>
        <taxon>Archaea</taxon>
        <taxon>Methanobacteriati</taxon>
        <taxon>Methanobacteriota</taxon>
        <taxon>Stenosarchaea group</taxon>
        <taxon>Methanomicrobia</taxon>
        <taxon>Methanocellales</taxon>
        <taxon>Methanocellaceae</taxon>
        <taxon>Methanooceanicella</taxon>
    </lineage>
</organism>
<evidence type="ECO:0000313" key="9">
    <source>
        <dbReference type="EMBL" id="MCD1295552.1"/>
    </source>
</evidence>
<feature type="transmembrane region" description="Helical" evidence="7">
    <location>
        <begin position="39"/>
        <end position="63"/>
    </location>
</feature>
<keyword evidence="2" id="KW-0813">Transport</keyword>
<dbReference type="GO" id="GO:0022857">
    <property type="term" value="F:transmembrane transporter activity"/>
    <property type="evidence" value="ECO:0007669"/>
    <property type="project" value="InterPro"/>
</dbReference>
<evidence type="ECO:0000256" key="7">
    <source>
        <dbReference type="SAM" id="Phobius"/>
    </source>
</evidence>
<evidence type="ECO:0000313" key="10">
    <source>
        <dbReference type="Proteomes" id="UP001320159"/>
    </source>
</evidence>
<keyword evidence="6 7" id="KW-0472">Membrane</keyword>
<reference evidence="9 10" key="1">
    <citation type="submission" date="2017-11" db="EMBL/GenBank/DDBJ databases">
        <title>Isolation and Characterization of Family Methanocellaceae Species from Potential Methane Hydrate Area Offshore Southwestern Taiwan.</title>
        <authorList>
            <person name="Zhang W.-L."/>
            <person name="Chen W.-C."/>
            <person name="Lai M.-C."/>
            <person name="Chen S.-C."/>
        </authorList>
    </citation>
    <scope>NUCLEOTIDE SEQUENCE [LARGE SCALE GENOMIC DNA]</scope>
    <source>
        <strain evidence="9 10">CWC-04</strain>
    </source>
</reference>
<dbReference type="PRINTS" id="PR01035">
    <property type="entry name" value="TCRTETA"/>
</dbReference>
<evidence type="ECO:0000256" key="3">
    <source>
        <dbReference type="ARBA" id="ARBA00022475"/>
    </source>
</evidence>
<evidence type="ECO:0000256" key="1">
    <source>
        <dbReference type="ARBA" id="ARBA00004651"/>
    </source>
</evidence>
<dbReference type="Gene3D" id="1.20.1250.20">
    <property type="entry name" value="MFS general substrate transporter like domains"/>
    <property type="match status" value="1"/>
</dbReference>
<feature type="transmembrane region" description="Helical" evidence="7">
    <location>
        <begin position="334"/>
        <end position="356"/>
    </location>
</feature>
<feature type="transmembrane region" description="Helical" evidence="7">
    <location>
        <begin position="75"/>
        <end position="93"/>
    </location>
</feature>
<feature type="transmembrane region" description="Helical" evidence="7">
    <location>
        <begin position="168"/>
        <end position="193"/>
    </location>
</feature>
<dbReference type="InterPro" id="IPR020846">
    <property type="entry name" value="MFS_dom"/>
</dbReference>
<gene>
    <name evidence="9" type="ORF">CUJ83_11130</name>
</gene>
<keyword evidence="5 7" id="KW-1133">Transmembrane helix</keyword>
<dbReference type="InterPro" id="IPR001958">
    <property type="entry name" value="Tet-R_TetA/multi-R_MdtG-like"/>
</dbReference>
<feature type="domain" description="Major facilitator superfamily (MFS) profile" evidence="8">
    <location>
        <begin position="38"/>
        <end position="424"/>
    </location>
</feature>
<dbReference type="Proteomes" id="UP001320159">
    <property type="component" value="Unassembled WGS sequence"/>
</dbReference>
<feature type="transmembrane region" description="Helical" evidence="7">
    <location>
        <begin position="368"/>
        <end position="387"/>
    </location>
</feature>
<dbReference type="Pfam" id="PF07690">
    <property type="entry name" value="MFS_1"/>
    <property type="match status" value="1"/>
</dbReference>
<evidence type="ECO:0000256" key="6">
    <source>
        <dbReference type="ARBA" id="ARBA00023136"/>
    </source>
</evidence>
<evidence type="ECO:0000256" key="4">
    <source>
        <dbReference type="ARBA" id="ARBA00022692"/>
    </source>
</evidence>
<feature type="transmembrane region" description="Helical" evidence="7">
    <location>
        <begin position="399"/>
        <end position="419"/>
    </location>
</feature>
<keyword evidence="10" id="KW-1185">Reference proteome</keyword>
<name>A0AAP2RE83_9EURY</name>
<dbReference type="PROSITE" id="PS50850">
    <property type="entry name" value="MFS"/>
    <property type="match status" value="1"/>
</dbReference>
<comment type="caution">
    <text evidence="9">The sequence shown here is derived from an EMBL/GenBank/DDBJ whole genome shotgun (WGS) entry which is preliminary data.</text>
</comment>
<protein>
    <submittedName>
        <fullName evidence="9">MFS transporter</fullName>
    </submittedName>
</protein>
<feature type="transmembrane region" description="Helical" evidence="7">
    <location>
        <begin position="105"/>
        <end position="124"/>
    </location>
</feature>
<dbReference type="EMBL" id="PGCK01000009">
    <property type="protein sequence ID" value="MCD1295552.1"/>
    <property type="molecule type" value="Genomic_DNA"/>
</dbReference>
<dbReference type="AlphaFoldDB" id="A0AAP2RE83"/>
<comment type="subcellular location">
    <subcellularLocation>
        <location evidence="1">Cell membrane</location>
        <topology evidence="1">Multi-pass membrane protein</topology>
    </subcellularLocation>
</comment>
<feature type="transmembrane region" description="Helical" evidence="7">
    <location>
        <begin position="130"/>
        <end position="147"/>
    </location>
</feature>
<proteinExistence type="predicted"/>
<keyword evidence="3" id="KW-1003">Cell membrane</keyword>